<dbReference type="EMBL" id="JAAIYP010000038">
    <property type="protein sequence ID" value="NFV80849.1"/>
    <property type="molecule type" value="Genomic_DNA"/>
</dbReference>
<proteinExistence type="predicted"/>
<evidence type="ECO:0000256" key="10">
    <source>
        <dbReference type="SAM" id="Phobius"/>
    </source>
</evidence>
<feature type="transmembrane region" description="Helical" evidence="10">
    <location>
        <begin position="85"/>
        <end position="106"/>
    </location>
</feature>
<evidence type="ECO:0000256" key="3">
    <source>
        <dbReference type="ARBA" id="ARBA00022449"/>
    </source>
</evidence>
<dbReference type="GO" id="GO:0005886">
    <property type="term" value="C:plasma membrane"/>
    <property type="evidence" value="ECO:0007669"/>
    <property type="project" value="TreeGrafter"/>
</dbReference>
<feature type="transmembrane region" description="Helical" evidence="10">
    <location>
        <begin position="327"/>
        <end position="346"/>
    </location>
</feature>
<feature type="transmembrane region" description="Helical" evidence="10">
    <location>
        <begin position="58"/>
        <end position="76"/>
    </location>
</feature>
<keyword evidence="3" id="KW-0050">Antiport</keyword>
<evidence type="ECO:0000256" key="4">
    <source>
        <dbReference type="ARBA" id="ARBA00022538"/>
    </source>
</evidence>
<gene>
    <name evidence="12" type="ORF">G4223_12080</name>
</gene>
<keyword evidence="6" id="KW-0630">Potassium</keyword>
<evidence type="ECO:0000256" key="8">
    <source>
        <dbReference type="ARBA" id="ARBA00023065"/>
    </source>
</evidence>
<evidence type="ECO:0000259" key="11">
    <source>
        <dbReference type="PROSITE" id="PS51201"/>
    </source>
</evidence>
<dbReference type="InterPro" id="IPR003148">
    <property type="entry name" value="RCK_N"/>
</dbReference>
<evidence type="ECO:0000256" key="5">
    <source>
        <dbReference type="ARBA" id="ARBA00022692"/>
    </source>
</evidence>
<keyword evidence="13" id="KW-1185">Reference proteome</keyword>
<dbReference type="FunFam" id="3.40.50.720:FF:000036">
    <property type="entry name" value="Glutathione-regulated potassium-efflux system protein KefB"/>
    <property type="match status" value="1"/>
</dbReference>
<dbReference type="RefSeq" id="WP_163679822.1">
    <property type="nucleotide sequence ID" value="NZ_JAAIYP010000038.1"/>
</dbReference>
<dbReference type="GO" id="GO:0006813">
    <property type="term" value="P:potassium ion transport"/>
    <property type="evidence" value="ECO:0007669"/>
    <property type="project" value="UniProtKB-KW"/>
</dbReference>
<feature type="transmembrane region" description="Helical" evidence="10">
    <location>
        <begin position="112"/>
        <end position="135"/>
    </location>
</feature>
<keyword evidence="4" id="KW-0633">Potassium transport</keyword>
<keyword evidence="7 10" id="KW-1133">Transmembrane helix</keyword>
<dbReference type="InterPro" id="IPR006153">
    <property type="entry name" value="Cation/H_exchanger_TM"/>
</dbReference>
<dbReference type="AlphaFoldDB" id="A0A7C9UWP2"/>
<name>A0A7C9UWP2_9PROT</name>
<dbReference type="Proteomes" id="UP000480684">
    <property type="component" value="Unassembled WGS sequence"/>
</dbReference>
<dbReference type="GO" id="GO:1902600">
    <property type="term" value="P:proton transmembrane transport"/>
    <property type="evidence" value="ECO:0007669"/>
    <property type="project" value="InterPro"/>
</dbReference>
<dbReference type="Gene3D" id="3.40.50.720">
    <property type="entry name" value="NAD(P)-binding Rossmann-like Domain"/>
    <property type="match status" value="1"/>
</dbReference>
<dbReference type="Pfam" id="PF00999">
    <property type="entry name" value="Na_H_Exchanger"/>
    <property type="match status" value="1"/>
</dbReference>
<dbReference type="PANTHER" id="PTHR46157:SF4">
    <property type="entry name" value="K(+) EFFLUX ANTIPORTER 3, CHLOROPLASTIC"/>
    <property type="match status" value="1"/>
</dbReference>
<dbReference type="GO" id="GO:0015297">
    <property type="term" value="F:antiporter activity"/>
    <property type="evidence" value="ECO:0007669"/>
    <property type="project" value="UniProtKB-KW"/>
</dbReference>
<dbReference type="InterPro" id="IPR038770">
    <property type="entry name" value="Na+/solute_symporter_sf"/>
</dbReference>
<feature type="transmembrane region" description="Helical" evidence="10">
    <location>
        <begin position="147"/>
        <end position="169"/>
    </location>
</feature>
<evidence type="ECO:0000256" key="9">
    <source>
        <dbReference type="ARBA" id="ARBA00023136"/>
    </source>
</evidence>
<dbReference type="SUPFAM" id="SSF51735">
    <property type="entry name" value="NAD(P)-binding Rossmann-fold domains"/>
    <property type="match status" value="1"/>
</dbReference>
<reference evidence="12 13" key="1">
    <citation type="submission" date="2020-02" db="EMBL/GenBank/DDBJ databases">
        <authorList>
            <person name="Dziuba M."/>
            <person name="Kuznetsov B."/>
            <person name="Mardanov A."/>
            <person name="Ravin N."/>
            <person name="Grouzdev D."/>
        </authorList>
    </citation>
    <scope>NUCLEOTIDE SEQUENCE [LARGE SCALE GENOMIC DNA]</scope>
    <source>
        <strain evidence="12 13">SpK</strain>
    </source>
</reference>
<keyword evidence="2" id="KW-0813">Transport</keyword>
<dbReference type="Gene3D" id="1.20.1530.20">
    <property type="match status" value="1"/>
</dbReference>
<evidence type="ECO:0000256" key="6">
    <source>
        <dbReference type="ARBA" id="ARBA00022958"/>
    </source>
</evidence>
<keyword evidence="5 10" id="KW-0812">Transmembrane</keyword>
<comment type="caution">
    <text evidence="12">The sequence shown here is derived from an EMBL/GenBank/DDBJ whole genome shotgun (WGS) entry which is preliminary data.</text>
</comment>
<evidence type="ECO:0000313" key="12">
    <source>
        <dbReference type="EMBL" id="NFV80849.1"/>
    </source>
</evidence>
<keyword evidence="9 10" id="KW-0472">Membrane</keyword>
<evidence type="ECO:0000256" key="7">
    <source>
        <dbReference type="ARBA" id="ARBA00022989"/>
    </source>
</evidence>
<dbReference type="PANTHER" id="PTHR46157">
    <property type="entry name" value="K(+) EFFLUX ANTIPORTER 3, CHLOROPLASTIC"/>
    <property type="match status" value="1"/>
</dbReference>
<feature type="transmembrane region" description="Helical" evidence="10">
    <location>
        <begin position="214"/>
        <end position="232"/>
    </location>
</feature>
<feature type="domain" description="RCK N-terminal" evidence="11">
    <location>
        <begin position="402"/>
        <end position="521"/>
    </location>
</feature>
<evidence type="ECO:0000256" key="2">
    <source>
        <dbReference type="ARBA" id="ARBA00022448"/>
    </source>
</evidence>
<organism evidence="12 13">
    <name type="scientific">Magnetospirillum aberrantis SpK</name>
    <dbReference type="NCBI Taxonomy" id="908842"/>
    <lineage>
        <taxon>Bacteria</taxon>
        <taxon>Pseudomonadati</taxon>
        <taxon>Pseudomonadota</taxon>
        <taxon>Alphaproteobacteria</taxon>
        <taxon>Rhodospirillales</taxon>
        <taxon>Rhodospirillaceae</taxon>
        <taxon>Magnetospirillum</taxon>
    </lineage>
</organism>
<keyword evidence="8" id="KW-0406">Ion transport</keyword>
<dbReference type="PROSITE" id="PS51201">
    <property type="entry name" value="RCK_N"/>
    <property type="match status" value="1"/>
</dbReference>
<evidence type="ECO:0000256" key="1">
    <source>
        <dbReference type="ARBA" id="ARBA00004127"/>
    </source>
</evidence>
<feature type="transmembrane region" description="Helical" evidence="10">
    <location>
        <begin position="295"/>
        <end position="315"/>
    </location>
</feature>
<sequence>MEHGIFRDALIFLAVAVLVAPLCHRLRISPVLGYLLAGSAVGPAGLGLMSEQEGARDLAELGIVFLLFMIGLELSWDRLRVIRHFIFGLGTAQVLVTGAAAAAIMRAVGMDFAGAGVVGMALAFSSTAFVLQILSERGELSGQVGRLAVAVLILQDLAVVPLLVTIPQLSGHGFSFSWAELLALAKSVAALVVIFLVARLALRPLFHVVSSTRQPEVLVAAALLAVVGTGFATEAVGLSLSLGAFLAGVMLASSEYRHQIEADLQPVRGLLMGLFFLTVGMTVDPVKVLANLPHIAAGVGMLVVVKTFVLTLLALAFRFPLATSLHLGLLLAQGGEFAFVVLARAGQHNLIGGTEIELLTSVVALSMAATPALALAGEWVVRQRRMADGRAAAPDGAAKDMADHVIIVGFGRVGQIVAGLLREQGIPYIAIDRDPRLVVRLRDAGHADMVFYGDIRKVEVLKAVGAARARAVVLTIDTGSSREKLVPRLRANFPELRILVRARDRRQAKGLEQSGATAVVPEILEGSLQLAGLTLRHLGLPPDDVQALLEEYRRGDYARLSLTLERE</sequence>
<dbReference type="GO" id="GO:0012505">
    <property type="term" value="C:endomembrane system"/>
    <property type="evidence" value="ECO:0007669"/>
    <property type="project" value="UniProtKB-SubCell"/>
</dbReference>
<protein>
    <recommendedName>
        <fullName evidence="11">RCK N-terminal domain-containing protein</fullName>
    </recommendedName>
</protein>
<dbReference type="Pfam" id="PF02254">
    <property type="entry name" value="TrkA_N"/>
    <property type="match status" value="1"/>
</dbReference>
<feature type="transmembrane region" description="Helical" evidence="10">
    <location>
        <begin position="358"/>
        <end position="381"/>
    </location>
</feature>
<accession>A0A7C9UWP2</accession>
<evidence type="ECO:0000313" key="13">
    <source>
        <dbReference type="Proteomes" id="UP000480684"/>
    </source>
</evidence>
<comment type="subcellular location">
    <subcellularLocation>
        <location evidence="1">Endomembrane system</location>
        <topology evidence="1">Multi-pass membrane protein</topology>
    </subcellularLocation>
</comment>
<feature type="transmembrane region" description="Helical" evidence="10">
    <location>
        <begin position="181"/>
        <end position="202"/>
    </location>
</feature>
<dbReference type="InterPro" id="IPR036291">
    <property type="entry name" value="NAD(P)-bd_dom_sf"/>
</dbReference>